<dbReference type="RefSeq" id="WP_190027759.1">
    <property type="nucleotide sequence ID" value="NZ_BMUU01000006.1"/>
</dbReference>
<evidence type="ECO:0000256" key="1">
    <source>
        <dbReference type="SAM" id="MobiDB-lite"/>
    </source>
</evidence>
<evidence type="ECO:0000313" key="2">
    <source>
        <dbReference type="EMBL" id="GGY40890.1"/>
    </source>
</evidence>
<sequence length="88" mass="9456">MSVNDGVGWELAELDGGPAHGLRIRVVGQATVLQVTYPCAVEPSRGESVSVHALFVYRRDARQEMRRDASSGADGGRPVRYGFDPASP</sequence>
<dbReference type="EMBL" id="BMUU01000006">
    <property type="protein sequence ID" value="GGY40890.1"/>
    <property type="molecule type" value="Genomic_DNA"/>
</dbReference>
<name>A0ABQ3AB87_9ACTN</name>
<dbReference type="GeneID" id="96291817"/>
<gene>
    <name evidence="2" type="ORF">GCM10010326_38740</name>
</gene>
<proteinExistence type="predicted"/>
<keyword evidence="3" id="KW-1185">Reference proteome</keyword>
<comment type="caution">
    <text evidence="2">The sequence shown here is derived from an EMBL/GenBank/DDBJ whole genome shotgun (WGS) entry which is preliminary data.</text>
</comment>
<accession>A0ABQ3AB87</accession>
<organism evidence="2 3">
    <name type="scientific">Streptomyces xanthochromogenes</name>
    <dbReference type="NCBI Taxonomy" id="67384"/>
    <lineage>
        <taxon>Bacteria</taxon>
        <taxon>Bacillati</taxon>
        <taxon>Actinomycetota</taxon>
        <taxon>Actinomycetes</taxon>
        <taxon>Kitasatosporales</taxon>
        <taxon>Streptomycetaceae</taxon>
        <taxon>Streptomyces</taxon>
    </lineage>
</organism>
<reference evidence="3" key="1">
    <citation type="journal article" date="2019" name="Int. J. Syst. Evol. Microbiol.">
        <title>The Global Catalogue of Microorganisms (GCM) 10K type strain sequencing project: providing services to taxonomists for standard genome sequencing and annotation.</title>
        <authorList>
            <consortium name="The Broad Institute Genomics Platform"/>
            <consortium name="The Broad Institute Genome Sequencing Center for Infectious Disease"/>
            <person name="Wu L."/>
            <person name="Ma J."/>
        </authorList>
    </citation>
    <scope>NUCLEOTIDE SEQUENCE [LARGE SCALE GENOMIC DNA]</scope>
    <source>
        <strain evidence="3">JCM 4594</strain>
    </source>
</reference>
<protein>
    <submittedName>
        <fullName evidence="2">Uncharacterized protein</fullName>
    </submittedName>
</protein>
<feature type="region of interest" description="Disordered" evidence="1">
    <location>
        <begin position="64"/>
        <end position="88"/>
    </location>
</feature>
<evidence type="ECO:0000313" key="3">
    <source>
        <dbReference type="Proteomes" id="UP000600946"/>
    </source>
</evidence>
<dbReference type="Proteomes" id="UP000600946">
    <property type="component" value="Unassembled WGS sequence"/>
</dbReference>